<dbReference type="InterPro" id="IPR016855">
    <property type="entry name" value="ERp29"/>
</dbReference>
<keyword evidence="2" id="KW-1133">Transmembrane helix</keyword>
<comment type="caution">
    <text evidence="5">The sequence shown here is derived from an EMBL/GenBank/DDBJ whole genome shotgun (WGS) entry which is preliminary data.</text>
</comment>
<dbReference type="InterPro" id="IPR036356">
    <property type="entry name" value="ERp29_C_sf"/>
</dbReference>
<evidence type="ECO:0000259" key="3">
    <source>
        <dbReference type="Pfam" id="PF07749"/>
    </source>
</evidence>
<sequence>MKRSELVFRFPTAWQFAAFVGVLFVLTIVVVDGKEVKGSVPLDAWTFDKIMPFFKVALIKFDRVFAHGDKHDEFAKVAEAGHKNRDLLIAEINSADFAEKRNMDMHERYGINKDDVPVLKLFIRGKPVPLNYTGNFLADDIKRFIKSMGGVWIGLAACLEEYDELARLFTLEQDPAKQRALLAEAEGKVTDLKDDDEKRSAKMYIQTMKKLLEKGKDFIPGEIKRVEKLQTDKISNTKKEELKSRFNILHSFKEEL</sequence>
<accession>A0A1W0XEA2</accession>
<dbReference type="InterPro" id="IPR036249">
    <property type="entry name" value="Thioredoxin-like_sf"/>
</dbReference>
<proteinExistence type="predicted"/>
<name>A0A1W0XEA2_HYPEX</name>
<dbReference type="InterPro" id="IPR012883">
    <property type="entry name" value="ERp29_N"/>
</dbReference>
<keyword evidence="2" id="KW-0812">Transmembrane</keyword>
<organism evidence="5 6">
    <name type="scientific">Hypsibius exemplaris</name>
    <name type="common">Freshwater tardigrade</name>
    <dbReference type="NCBI Taxonomy" id="2072580"/>
    <lineage>
        <taxon>Eukaryota</taxon>
        <taxon>Metazoa</taxon>
        <taxon>Ecdysozoa</taxon>
        <taxon>Tardigrada</taxon>
        <taxon>Eutardigrada</taxon>
        <taxon>Parachela</taxon>
        <taxon>Hypsibioidea</taxon>
        <taxon>Hypsibiidae</taxon>
        <taxon>Hypsibius</taxon>
    </lineage>
</organism>
<evidence type="ECO:0000313" key="5">
    <source>
        <dbReference type="EMBL" id="OQV25793.1"/>
    </source>
</evidence>
<dbReference type="EMBL" id="MTYJ01000002">
    <property type="protein sequence ID" value="OQV25793.1"/>
    <property type="molecule type" value="Genomic_DNA"/>
</dbReference>
<feature type="domain" description="Endoplasmic reticulum resident protein 29 C-terminal" evidence="3">
    <location>
        <begin position="158"/>
        <end position="252"/>
    </location>
</feature>
<evidence type="ECO:0000256" key="1">
    <source>
        <dbReference type="ARBA" id="ARBA00022824"/>
    </source>
</evidence>
<keyword evidence="6" id="KW-1185">Reference proteome</keyword>
<evidence type="ECO:0000256" key="2">
    <source>
        <dbReference type="SAM" id="Phobius"/>
    </source>
</evidence>
<evidence type="ECO:0000313" key="6">
    <source>
        <dbReference type="Proteomes" id="UP000192578"/>
    </source>
</evidence>
<evidence type="ECO:0000259" key="4">
    <source>
        <dbReference type="Pfam" id="PF07912"/>
    </source>
</evidence>
<protein>
    <submittedName>
        <fullName evidence="5">Endoplasmic reticulum resident protein 29</fullName>
    </submittedName>
</protein>
<keyword evidence="1" id="KW-0256">Endoplasmic reticulum</keyword>
<keyword evidence="2" id="KW-0472">Membrane</keyword>
<gene>
    <name evidence="5" type="ORF">BV898_00718</name>
</gene>
<feature type="transmembrane region" description="Helical" evidence="2">
    <location>
        <begin position="12"/>
        <end position="31"/>
    </location>
</feature>
<dbReference type="PANTHER" id="PTHR12211:SF0">
    <property type="entry name" value="ENDOPLASMIC RETICULUM RESIDENT PROTEIN 29"/>
    <property type="match status" value="1"/>
</dbReference>
<dbReference type="PANTHER" id="PTHR12211">
    <property type="entry name" value="ENDOPLASMIC RETICULUM PROTEIN ERP29"/>
    <property type="match status" value="1"/>
</dbReference>
<dbReference type="GO" id="GO:0009306">
    <property type="term" value="P:protein secretion"/>
    <property type="evidence" value="ECO:0007669"/>
    <property type="project" value="InterPro"/>
</dbReference>
<dbReference type="Gene3D" id="3.40.30.10">
    <property type="entry name" value="Glutaredoxin"/>
    <property type="match status" value="1"/>
</dbReference>
<feature type="domain" description="ERp29 N-terminal" evidence="4">
    <location>
        <begin position="36"/>
        <end position="155"/>
    </location>
</feature>
<dbReference type="CDD" id="cd00238">
    <property type="entry name" value="ERp29c"/>
    <property type="match status" value="1"/>
</dbReference>
<dbReference type="Pfam" id="PF07912">
    <property type="entry name" value="ERp29_N"/>
    <property type="match status" value="1"/>
</dbReference>
<dbReference type="InterPro" id="IPR011679">
    <property type="entry name" value="ERp29_C"/>
</dbReference>
<dbReference type="GO" id="GO:0005788">
    <property type="term" value="C:endoplasmic reticulum lumen"/>
    <property type="evidence" value="ECO:0007669"/>
    <property type="project" value="InterPro"/>
</dbReference>
<dbReference type="Gene3D" id="1.20.1150.12">
    <property type="entry name" value="Endoplasmic reticulum resident protein 29, C-terminal domain"/>
    <property type="match status" value="1"/>
</dbReference>
<dbReference type="Proteomes" id="UP000192578">
    <property type="component" value="Unassembled WGS sequence"/>
</dbReference>
<reference evidence="6" key="1">
    <citation type="submission" date="2017-01" db="EMBL/GenBank/DDBJ databases">
        <title>Comparative genomics of anhydrobiosis in the tardigrade Hypsibius dujardini.</title>
        <authorList>
            <person name="Yoshida Y."/>
            <person name="Koutsovoulos G."/>
            <person name="Laetsch D."/>
            <person name="Stevens L."/>
            <person name="Kumar S."/>
            <person name="Horikawa D."/>
            <person name="Ishino K."/>
            <person name="Komine S."/>
            <person name="Tomita M."/>
            <person name="Blaxter M."/>
            <person name="Arakawa K."/>
        </authorList>
    </citation>
    <scope>NUCLEOTIDE SEQUENCE [LARGE SCALE GENOMIC DNA]</scope>
    <source>
        <strain evidence="6">Z151</strain>
    </source>
</reference>
<dbReference type="SUPFAM" id="SSF47933">
    <property type="entry name" value="ERP29 C domain-like"/>
    <property type="match status" value="1"/>
</dbReference>
<dbReference type="FunFam" id="1.20.1150.12:FF:000001">
    <property type="entry name" value="Endoplasmic reticulum resident protein 29"/>
    <property type="match status" value="1"/>
</dbReference>
<dbReference type="OrthoDB" id="417262at2759"/>
<dbReference type="AlphaFoldDB" id="A0A1W0XEA2"/>
<dbReference type="Pfam" id="PF07749">
    <property type="entry name" value="ERp29"/>
    <property type="match status" value="1"/>
</dbReference>
<dbReference type="SUPFAM" id="SSF52833">
    <property type="entry name" value="Thioredoxin-like"/>
    <property type="match status" value="1"/>
</dbReference>